<dbReference type="HOGENOM" id="CLU_2930774_0_0_4"/>
<keyword evidence="2" id="KW-1185">Reference proteome</keyword>
<reference evidence="1 2" key="1">
    <citation type="journal article" date="2011" name="J. Bacteriol.">
        <title>Whole-genome shotgun sequencing of the sulfur-oxidizing chemoautotroph Tetrathiobacter kashmirensis.</title>
        <authorList>
            <person name="Ghosh W."/>
            <person name="George A."/>
            <person name="Agarwal A."/>
            <person name="Raj P."/>
            <person name="Alam M."/>
            <person name="Pyne P."/>
            <person name="Das Gupta S.K."/>
        </authorList>
    </citation>
    <scope>NUCLEOTIDE SEQUENCE [LARGE SCALE GENOMIC DNA]</scope>
    <source>
        <strain evidence="1 2">WT001</strain>
    </source>
</reference>
<sequence length="60" mass="6956">MQYVPDLTQLAPLPHDLTKITEITFVIFTKKLHSLVIIFMVKYFSAGCKLLHCTCTSHYR</sequence>
<organism evidence="1 2">
    <name type="scientific">Advenella kashmirensis (strain DSM 17095 / LMG 22695 / WT001)</name>
    <name type="common">Tetrathiobacter kashmirensis</name>
    <dbReference type="NCBI Taxonomy" id="1036672"/>
    <lineage>
        <taxon>Bacteria</taxon>
        <taxon>Pseudomonadati</taxon>
        <taxon>Pseudomonadota</taxon>
        <taxon>Betaproteobacteria</taxon>
        <taxon>Burkholderiales</taxon>
        <taxon>Alcaligenaceae</taxon>
    </lineage>
</organism>
<dbReference type="Proteomes" id="UP000005267">
    <property type="component" value="Chromosome"/>
</dbReference>
<proteinExistence type="predicted"/>
<reference evidence="2" key="2">
    <citation type="journal article" date="2013" name="PLoS ONE">
        <title>Genome implosion elicits host-confinement in Alcaligenaceae: evidence from the comparative genomics of Tetrathiobacter kashmirensis, a pathogen in the making.</title>
        <authorList>
            <person name="Ghosh W."/>
            <person name="Alam M."/>
            <person name="Roy C."/>
            <person name="Pyne P."/>
            <person name="George A."/>
            <person name="Chakraborty R."/>
            <person name="Majumder S."/>
            <person name="Agarwal A."/>
            <person name="Chakraborty S."/>
            <person name="Majumdar S."/>
            <person name="Gupta S.K."/>
        </authorList>
    </citation>
    <scope>NUCLEOTIDE SEQUENCE [LARGE SCALE GENOMIC DNA]</scope>
    <source>
        <strain evidence="2">WT001</strain>
    </source>
</reference>
<protein>
    <submittedName>
        <fullName evidence="1">Uncharacterized protein</fullName>
    </submittedName>
</protein>
<dbReference type="KEGG" id="aka:TKWG_18055"/>
<name>I3UEP9_ADVKW</name>
<dbReference type="AlphaFoldDB" id="I3UEP9"/>
<evidence type="ECO:0000313" key="1">
    <source>
        <dbReference type="EMBL" id="AFK63487.1"/>
    </source>
</evidence>
<dbReference type="EMBL" id="CP003555">
    <property type="protein sequence ID" value="AFK63487.1"/>
    <property type="molecule type" value="Genomic_DNA"/>
</dbReference>
<gene>
    <name evidence="1" type="ordered locus">TKWG_18055</name>
</gene>
<dbReference type="STRING" id="1036672.TKWG_18055"/>
<accession>I3UEP9</accession>
<evidence type="ECO:0000313" key="2">
    <source>
        <dbReference type="Proteomes" id="UP000005267"/>
    </source>
</evidence>